<accession>A0A6H5H7C4</accession>
<gene>
    <name evidence="1" type="ORF">NTEN_LOCUS17443</name>
</gene>
<dbReference type="AlphaFoldDB" id="A0A6H5H7C4"/>
<name>A0A6H5H7C4_9HEMI</name>
<reference evidence="1 2" key="1">
    <citation type="submission" date="2020-02" db="EMBL/GenBank/DDBJ databases">
        <authorList>
            <person name="Ferguson B K."/>
        </authorList>
    </citation>
    <scope>NUCLEOTIDE SEQUENCE [LARGE SCALE GENOMIC DNA]</scope>
</reference>
<organism evidence="1 2">
    <name type="scientific">Nesidiocoris tenuis</name>
    <dbReference type="NCBI Taxonomy" id="355587"/>
    <lineage>
        <taxon>Eukaryota</taxon>
        <taxon>Metazoa</taxon>
        <taxon>Ecdysozoa</taxon>
        <taxon>Arthropoda</taxon>
        <taxon>Hexapoda</taxon>
        <taxon>Insecta</taxon>
        <taxon>Pterygota</taxon>
        <taxon>Neoptera</taxon>
        <taxon>Paraneoptera</taxon>
        <taxon>Hemiptera</taxon>
        <taxon>Heteroptera</taxon>
        <taxon>Panheteroptera</taxon>
        <taxon>Cimicomorpha</taxon>
        <taxon>Miridae</taxon>
        <taxon>Dicyphina</taxon>
        <taxon>Nesidiocoris</taxon>
    </lineage>
</organism>
<evidence type="ECO:0000313" key="1">
    <source>
        <dbReference type="EMBL" id="CAB0012746.1"/>
    </source>
</evidence>
<sequence>MEVKMAIAPSILNLFEFHELKYFSRQDVTPCSIGILITRGTQESRYIRGLNRYSGTKSGDPGCPGIPVRLATLLKDDVKASNVRGNHWRICRIKEKRRRRRREHLFPKSRNQVKE</sequence>
<protein>
    <submittedName>
        <fullName evidence="1">Uncharacterized protein</fullName>
    </submittedName>
</protein>
<keyword evidence="2" id="KW-1185">Reference proteome</keyword>
<dbReference type="Proteomes" id="UP000479000">
    <property type="component" value="Unassembled WGS sequence"/>
</dbReference>
<proteinExistence type="predicted"/>
<evidence type="ECO:0000313" key="2">
    <source>
        <dbReference type="Proteomes" id="UP000479000"/>
    </source>
</evidence>
<dbReference type="EMBL" id="CADCXU010025631">
    <property type="protein sequence ID" value="CAB0012746.1"/>
    <property type="molecule type" value="Genomic_DNA"/>
</dbReference>